<evidence type="ECO:0000313" key="3">
    <source>
        <dbReference type="Proteomes" id="UP001290861"/>
    </source>
</evidence>
<evidence type="ECO:0000256" key="1">
    <source>
        <dbReference type="SAM" id="SignalP"/>
    </source>
</evidence>
<proteinExistence type="predicted"/>
<evidence type="ECO:0000313" key="2">
    <source>
        <dbReference type="EMBL" id="MDZ8119014.1"/>
    </source>
</evidence>
<sequence>MIGTTLFKSGLNAAVLSVALAVNLLPRSSDAQNNQGLGDMIFTAGTVTTDENGRDWAYLSWMATDLSMLLGVQYDIYAKSGDFDDAVPYQFKGTAQLHTDPQSITVLSGQAVNLGQDLNQLEDVIDQLFAEAVPAGNLTLGEKVAAVIDGSVEDTLMFQNIVFMSQAHPALTLALGRGFACRLDTAGITSFEIRDHNTDEVIGRISVEAGNPLVLPAPGAMTQVYDTSPKGHLNIRLRWQVPDALRRLSLMQFGYNLYRMDYDFAVNNGYDGTPPGTALLQELAQVNPQVKRVNNLPILPDEDAVEPNTYFFIDDNDGLSGGIPFVDGEQYVYFVTALDLLGRDGEVSAGFTAEACDRVAPRVPKDIRTRALYTFDEASNTVQSVEISWDQDPDAAETHAYYVYRYDSIAAMQANAANELFGRIAGPIARQENVDRLMYTNVLTAADQDRTYWYTVRAIDDAACGPNLSLNSAPVHGGIHDWEGPEDQGEASVGIYVETLNCWADQFGSGPDVPDYDLELNCIRTNAGAEWVEFAYMPGESIGQPQYTPAIFTGRHYFGDSPEVKVQVKLPEGHLSYYTIYCRVGNGMKTSDYVTAVGSVKGTGIANFVCGASYGYTDDSSEGPHITNTGLPYFPVLEVEVPSDAGEYRFYRRVNSGPRTLIGQGETTNALVITESDEQAYIANGGTICYYYQFFDFNGNPGPMTLIDCVEMARAMALPVPVLNPIKSSGTENASPGLEAGWFCAPQGVERFEVAIHKASGSAPPETFSPDLRDIENNGITNFVDIVLNGSVTNLDCVTYMTGRVGANFGLPDQPEFLITAEIELGTEYILMVRATGPNGERGAWSEAQSFIWSPTLTPGPEVPWPARPLPPVEDAPFHPDVHAQLLVPDGYDLLPDPVYQGINEPRIGIQIGSIPVSLMLKPPSKSGISIYDPGDPSAYLYTNADGETVFPCALYRIQVDSPQYPNVSGDVVQVSVLMEALAWGQGTNESLIYDPFVAAARTSTNDDWDLYLLDTHPMVYGASYRYLLVRFGPDGEMLKIYNVGTVSIPQKP</sequence>
<accession>A0ABU5MXT5</accession>
<feature type="chain" id="PRO_5046511917" description="Fibronectin type-III domain-containing protein" evidence="1">
    <location>
        <begin position="32"/>
        <end position="1053"/>
    </location>
</feature>
<reference evidence="2 3" key="1">
    <citation type="journal article" date="2024" name="Appl. Environ. Microbiol.">
        <title>Pontiella agarivorans sp. nov., a novel marine anaerobic bacterium capable of degrading macroalgal polysaccharides and fixing nitrogen.</title>
        <authorList>
            <person name="Liu N."/>
            <person name="Kivenson V."/>
            <person name="Peng X."/>
            <person name="Cui Z."/>
            <person name="Lankiewicz T.S."/>
            <person name="Gosselin K.M."/>
            <person name="English C.J."/>
            <person name="Blair E.M."/>
            <person name="O'Malley M.A."/>
            <person name="Valentine D.L."/>
        </authorList>
    </citation>
    <scope>NUCLEOTIDE SEQUENCE [LARGE SCALE GENOMIC DNA]</scope>
    <source>
        <strain evidence="2 3">NLcol2</strain>
    </source>
</reference>
<protein>
    <recommendedName>
        <fullName evidence="4">Fibronectin type-III domain-containing protein</fullName>
    </recommendedName>
</protein>
<keyword evidence="1" id="KW-0732">Signal</keyword>
<evidence type="ECO:0008006" key="4">
    <source>
        <dbReference type="Google" id="ProtNLM"/>
    </source>
</evidence>
<dbReference type="Gene3D" id="2.60.40.10">
    <property type="entry name" value="Immunoglobulins"/>
    <property type="match status" value="1"/>
</dbReference>
<dbReference type="EMBL" id="JARVCO010000010">
    <property type="protein sequence ID" value="MDZ8119014.1"/>
    <property type="molecule type" value="Genomic_DNA"/>
</dbReference>
<dbReference type="InterPro" id="IPR013783">
    <property type="entry name" value="Ig-like_fold"/>
</dbReference>
<name>A0ABU5MXT5_9BACT</name>
<comment type="caution">
    <text evidence="2">The sequence shown here is derived from an EMBL/GenBank/DDBJ whole genome shotgun (WGS) entry which is preliminary data.</text>
</comment>
<organism evidence="2 3">
    <name type="scientific">Pontiella agarivorans</name>
    <dbReference type="NCBI Taxonomy" id="3038953"/>
    <lineage>
        <taxon>Bacteria</taxon>
        <taxon>Pseudomonadati</taxon>
        <taxon>Kiritimatiellota</taxon>
        <taxon>Kiritimatiellia</taxon>
        <taxon>Kiritimatiellales</taxon>
        <taxon>Pontiellaceae</taxon>
        <taxon>Pontiella</taxon>
    </lineage>
</organism>
<dbReference type="Proteomes" id="UP001290861">
    <property type="component" value="Unassembled WGS sequence"/>
</dbReference>
<keyword evidence="3" id="KW-1185">Reference proteome</keyword>
<gene>
    <name evidence="2" type="ORF">P9H32_10295</name>
</gene>
<dbReference type="RefSeq" id="WP_322608806.1">
    <property type="nucleotide sequence ID" value="NZ_JARVCO010000010.1"/>
</dbReference>
<feature type="signal peptide" evidence="1">
    <location>
        <begin position="1"/>
        <end position="31"/>
    </location>
</feature>